<feature type="domain" description="Ig-like" evidence="3">
    <location>
        <begin position="260"/>
        <end position="331"/>
    </location>
</feature>
<dbReference type="SUPFAM" id="SSF48726">
    <property type="entry name" value="Immunoglobulin"/>
    <property type="match status" value="3"/>
</dbReference>
<keyword evidence="1" id="KW-0812">Transmembrane</keyword>
<feature type="signal peptide" evidence="2">
    <location>
        <begin position="1"/>
        <end position="32"/>
    </location>
</feature>
<keyword evidence="5" id="KW-1185">Reference proteome</keyword>
<dbReference type="InterPro" id="IPR013783">
    <property type="entry name" value="Ig-like_fold"/>
</dbReference>
<reference evidence="4 5" key="1">
    <citation type="submission" date="2021-06" db="EMBL/GenBank/DDBJ databases">
        <authorList>
            <person name="Palmer J.M."/>
        </authorList>
    </citation>
    <scope>NUCLEOTIDE SEQUENCE [LARGE SCALE GENOMIC DNA]</scope>
    <source>
        <strain evidence="4 5">AS_MEX2019</strain>
        <tissue evidence="4">Muscle</tissue>
    </source>
</reference>
<proteinExistence type="predicted"/>
<dbReference type="InterPro" id="IPR036179">
    <property type="entry name" value="Ig-like_dom_sf"/>
</dbReference>
<sequence>MEGCRSVMAALSENVLTVNMLLSVFCFSGVQTNCDKTPALGITAPTEINALSGSCLLIPCSFSEKLEGRFDGRRKTFGVWIKSEPEFERNPLNVIYNSSKTKNSYEMSITGNLSEKNCTTVLFHVTSSQADKYFFRIENELMRATASCDPVYLTVRDSAWSPRIEISGDVKEKDSVTITCSALTPCPHSPPELTWNLQQGSDRQIEKNTDGTFTTKIQQTITLSDTHDGSNIICSVRYPVDEGKHKAAKTEVTLSVSYVPKNTSAAIHPSGDSWVYLNCSSRSKPPISCFTWFKKSKHGAMKVAEGDVRLTVSEGGVYCCEARSEDGQQFGNVVYVGVKILGIVILCSTIIVLECWSRSVFTNRQQKDTEQAGDTNRVIEIQA</sequence>
<evidence type="ECO:0000256" key="1">
    <source>
        <dbReference type="SAM" id="Phobius"/>
    </source>
</evidence>
<dbReference type="InterPro" id="IPR007110">
    <property type="entry name" value="Ig-like_dom"/>
</dbReference>
<evidence type="ECO:0000256" key="2">
    <source>
        <dbReference type="SAM" id="SignalP"/>
    </source>
</evidence>
<feature type="chain" id="PRO_5047104009" description="Ig-like domain-containing protein" evidence="2">
    <location>
        <begin position="33"/>
        <end position="383"/>
    </location>
</feature>
<dbReference type="InterPro" id="IPR003599">
    <property type="entry name" value="Ig_sub"/>
</dbReference>
<dbReference type="Proteomes" id="UP001469553">
    <property type="component" value="Unassembled WGS sequence"/>
</dbReference>
<evidence type="ECO:0000313" key="4">
    <source>
        <dbReference type="EMBL" id="MEQ2291991.1"/>
    </source>
</evidence>
<dbReference type="PANTHER" id="PTHR46484:SF8">
    <property type="entry name" value="B-CELL RECEPTOR CD22-LIKE-RELATED"/>
    <property type="match status" value="1"/>
</dbReference>
<name>A0ABV0YEP5_9TELE</name>
<keyword evidence="1" id="KW-1133">Transmembrane helix</keyword>
<gene>
    <name evidence="4" type="ORF">AMECASPLE_018554</name>
</gene>
<keyword evidence="1" id="KW-0472">Membrane</keyword>
<feature type="transmembrane region" description="Helical" evidence="1">
    <location>
        <begin position="333"/>
        <end position="356"/>
    </location>
</feature>
<accession>A0ABV0YEP5</accession>
<dbReference type="SMART" id="SM00409">
    <property type="entry name" value="IG"/>
    <property type="match status" value="2"/>
</dbReference>
<feature type="domain" description="Ig-like" evidence="3">
    <location>
        <begin position="162"/>
        <end position="255"/>
    </location>
</feature>
<dbReference type="EMBL" id="JAHRIP010029665">
    <property type="protein sequence ID" value="MEQ2291991.1"/>
    <property type="molecule type" value="Genomic_DNA"/>
</dbReference>
<keyword evidence="2" id="KW-0732">Signal</keyword>
<dbReference type="PROSITE" id="PS50835">
    <property type="entry name" value="IG_LIKE"/>
    <property type="match status" value="2"/>
</dbReference>
<evidence type="ECO:0000259" key="3">
    <source>
        <dbReference type="PROSITE" id="PS50835"/>
    </source>
</evidence>
<organism evidence="4 5">
    <name type="scientific">Ameca splendens</name>
    <dbReference type="NCBI Taxonomy" id="208324"/>
    <lineage>
        <taxon>Eukaryota</taxon>
        <taxon>Metazoa</taxon>
        <taxon>Chordata</taxon>
        <taxon>Craniata</taxon>
        <taxon>Vertebrata</taxon>
        <taxon>Euteleostomi</taxon>
        <taxon>Actinopterygii</taxon>
        <taxon>Neopterygii</taxon>
        <taxon>Teleostei</taxon>
        <taxon>Neoteleostei</taxon>
        <taxon>Acanthomorphata</taxon>
        <taxon>Ovalentaria</taxon>
        <taxon>Atherinomorphae</taxon>
        <taxon>Cyprinodontiformes</taxon>
        <taxon>Goodeidae</taxon>
        <taxon>Ameca</taxon>
    </lineage>
</organism>
<protein>
    <recommendedName>
        <fullName evidence="3">Ig-like domain-containing protein</fullName>
    </recommendedName>
</protein>
<dbReference type="Gene3D" id="2.60.40.10">
    <property type="entry name" value="Immunoglobulins"/>
    <property type="match status" value="2"/>
</dbReference>
<evidence type="ECO:0000313" key="5">
    <source>
        <dbReference type="Proteomes" id="UP001469553"/>
    </source>
</evidence>
<dbReference type="PANTHER" id="PTHR46484">
    <property type="entry name" value="SI:CH211-171H4.5-RELATED"/>
    <property type="match status" value="1"/>
</dbReference>
<comment type="caution">
    <text evidence="4">The sequence shown here is derived from an EMBL/GenBank/DDBJ whole genome shotgun (WGS) entry which is preliminary data.</text>
</comment>